<organism evidence="1">
    <name type="scientific">marine metagenome</name>
    <dbReference type="NCBI Taxonomy" id="408172"/>
    <lineage>
        <taxon>unclassified sequences</taxon>
        <taxon>metagenomes</taxon>
        <taxon>ecological metagenomes</taxon>
    </lineage>
</organism>
<name>A0A381XWS2_9ZZZZ</name>
<protein>
    <submittedName>
        <fullName evidence="1">Uncharacterized protein</fullName>
    </submittedName>
</protein>
<sequence>MINHIIALLLFIGLVWGLDFVLFKYQNE</sequence>
<evidence type="ECO:0000313" key="1">
    <source>
        <dbReference type="EMBL" id="SVA69155.1"/>
    </source>
</evidence>
<gene>
    <name evidence="1" type="ORF">METZ01_LOCUS122009</name>
</gene>
<reference evidence="1" key="1">
    <citation type="submission" date="2018-05" db="EMBL/GenBank/DDBJ databases">
        <authorList>
            <person name="Lanie J.A."/>
            <person name="Ng W.-L."/>
            <person name="Kazmierczak K.M."/>
            <person name="Andrzejewski T.M."/>
            <person name="Davidsen T.M."/>
            <person name="Wayne K.J."/>
            <person name="Tettelin H."/>
            <person name="Glass J.I."/>
            <person name="Rusch D."/>
            <person name="Podicherti R."/>
            <person name="Tsui H.-C.T."/>
            <person name="Winkler M.E."/>
        </authorList>
    </citation>
    <scope>NUCLEOTIDE SEQUENCE</scope>
</reference>
<accession>A0A381XWS2</accession>
<proteinExistence type="predicted"/>
<dbReference type="AlphaFoldDB" id="A0A381XWS2"/>
<dbReference type="EMBL" id="UINC01016644">
    <property type="protein sequence ID" value="SVA69155.1"/>
    <property type="molecule type" value="Genomic_DNA"/>
</dbReference>